<keyword evidence="3" id="KW-1185">Reference proteome</keyword>
<accession>A0ABU5IG63</accession>
<evidence type="ECO:0000313" key="2">
    <source>
        <dbReference type="EMBL" id="MDZ5457650.1"/>
    </source>
</evidence>
<proteinExistence type="predicted"/>
<feature type="non-terminal residue" evidence="2">
    <location>
        <position position="264"/>
    </location>
</feature>
<comment type="caution">
    <text evidence="2">The sequence shown here is derived from an EMBL/GenBank/DDBJ whole genome shotgun (WGS) entry which is preliminary data.</text>
</comment>
<reference evidence="2 3" key="1">
    <citation type="submission" date="2023-11" db="EMBL/GenBank/DDBJ databases">
        <title>Draft genome of Azohydromonas lata strain H1 (DSM1123), a polyhydroxyalkanoate producer.</title>
        <authorList>
            <person name="Traversa D."/>
            <person name="D'Addabbo P."/>
            <person name="Pazzani C."/>
            <person name="Manzari C."/>
            <person name="Chiara M."/>
            <person name="Scrascia M."/>
        </authorList>
    </citation>
    <scope>NUCLEOTIDE SEQUENCE [LARGE SCALE GENOMIC DNA]</scope>
    <source>
        <strain evidence="2 3">H1</strain>
    </source>
</reference>
<evidence type="ECO:0000256" key="1">
    <source>
        <dbReference type="SAM" id="MobiDB-lite"/>
    </source>
</evidence>
<sequence>MPSAPSASWVTECAACRHSNPARAHFCNVCGAPLQSPAAAAARAAHAPSAGAAPQAETDVAEPKGFMLHFNDDNTLAIAPRYTSPDPGGEAETSNPAAAPGGEGTASSTIHAAAARLGGMHFSLPAPTPKGPATAPASRANATWTGPTVAAAMLVLTALVGTGSYLLGRGTAPTATATPGYDAMQLATQATAATAAPALQGAAPLAGAQPLGMATAALPAAGGGNAVADSLAQAQQALAMSKANAAAGATVAPVAPALPAHQTA</sequence>
<dbReference type="EMBL" id="JAXOJX010000021">
    <property type="protein sequence ID" value="MDZ5457650.1"/>
    <property type="molecule type" value="Genomic_DNA"/>
</dbReference>
<name>A0ABU5IG63_9BURK</name>
<dbReference type="Proteomes" id="UP001293718">
    <property type="component" value="Unassembled WGS sequence"/>
</dbReference>
<organism evidence="2 3">
    <name type="scientific">Azohydromonas lata</name>
    <dbReference type="NCBI Taxonomy" id="45677"/>
    <lineage>
        <taxon>Bacteria</taxon>
        <taxon>Pseudomonadati</taxon>
        <taxon>Pseudomonadota</taxon>
        <taxon>Betaproteobacteria</taxon>
        <taxon>Burkholderiales</taxon>
        <taxon>Sphaerotilaceae</taxon>
        <taxon>Azohydromonas</taxon>
    </lineage>
</organism>
<feature type="region of interest" description="Disordered" evidence="1">
    <location>
        <begin position="121"/>
        <end position="140"/>
    </location>
</feature>
<feature type="region of interest" description="Disordered" evidence="1">
    <location>
        <begin position="77"/>
        <end position="107"/>
    </location>
</feature>
<gene>
    <name evidence="2" type="ORF">SM757_13805</name>
</gene>
<evidence type="ECO:0000313" key="3">
    <source>
        <dbReference type="Proteomes" id="UP001293718"/>
    </source>
</evidence>
<protein>
    <submittedName>
        <fullName evidence="2">Zinc ribbon domain-containing protein</fullName>
    </submittedName>
</protein>